<dbReference type="InterPro" id="IPR029063">
    <property type="entry name" value="SAM-dependent_MTases_sf"/>
</dbReference>
<gene>
    <name evidence="1" type="ORF">ATE48_02470</name>
</gene>
<dbReference type="Proteomes" id="UP000092498">
    <property type="component" value="Chromosome"/>
</dbReference>
<proteinExistence type="predicted"/>
<dbReference type="SUPFAM" id="SSF53335">
    <property type="entry name" value="S-adenosyl-L-methionine-dependent methyltransferases"/>
    <property type="match status" value="1"/>
</dbReference>
<dbReference type="AlphaFoldDB" id="A0A1B1AE87"/>
<dbReference type="OrthoDB" id="20930at2"/>
<protein>
    <recommendedName>
        <fullName evidence="3">Methyltransferase domain-containing protein</fullName>
    </recommendedName>
</protein>
<accession>A0A1B1AE87</accession>
<reference evidence="1 2" key="1">
    <citation type="submission" date="2015-11" db="EMBL/GenBank/DDBJ databases">
        <title>Whole-Genome Sequence of Candidatus Oderbacter manganicum from the National Park Lower Oder Valley, Germany.</title>
        <authorList>
            <person name="Braun B."/>
            <person name="Liere K."/>
            <person name="Szewzyk U."/>
        </authorList>
    </citation>
    <scope>NUCLEOTIDE SEQUENCE [LARGE SCALE GENOMIC DNA]</scope>
    <source>
        <strain evidence="1 2">OTSz_A_272</strain>
    </source>
</reference>
<sequence length="200" mass="22389">MSGDINRSAIFTEIWRKHIWPGQSRSGPGSGLARTAPLRAALEAFLEREQPHLFYDAPCGDFLWMQHVKLPAHTHFLAADIVAPMIEELRGRYTTPTRTFRVADIVIDTPPPCDVWLCRESLFHLTLTDAQAVVNHWRASTIPLFLATTSPTIAHNQDIATGAWRPLNLELAPFNLGPPSEMLPDGAPTDPHKCIGVWRR</sequence>
<evidence type="ECO:0000313" key="2">
    <source>
        <dbReference type="Proteomes" id="UP000092498"/>
    </source>
</evidence>
<dbReference type="STRING" id="1759059.ATE48_02470"/>
<dbReference type="InParanoid" id="A0A1B1AE87"/>
<dbReference type="KEGG" id="cbot:ATE48_02470"/>
<organism evidence="1 2">
    <name type="scientific">Candidatus Viadribacter manganicus</name>
    <dbReference type="NCBI Taxonomy" id="1759059"/>
    <lineage>
        <taxon>Bacteria</taxon>
        <taxon>Pseudomonadati</taxon>
        <taxon>Pseudomonadota</taxon>
        <taxon>Alphaproteobacteria</taxon>
        <taxon>Hyphomonadales</taxon>
        <taxon>Hyphomonadaceae</taxon>
        <taxon>Candidatus Viadribacter</taxon>
    </lineage>
</organism>
<dbReference type="RefSeq" id="WP_066767480.1">
    <property type="nucleotide sequence ID" value="NZ_CP013244.1"/>
</dbReference>
<evidence type="ECO:0000313" key="1">
    <source>
        <dbReference type="EMBL" id="ANP44867.1"/>
    </source>
</evidence>
<dbReference type="EMBL" id="CP013244">
    <property type="protein sequence ID" value="ANP44867.1"/>
    <property type="molecule type" value="Genomic_DNA"/>
</dbReference>
<dbReference type="Gene3D" id="3.40.50.150">
    <property type="entry name" value="Vaccinia Virus protein VP39"/>
    <property type="match status" value="1"/>
</dbReference>
<evidence type="ECO:0008006" key="3">
    <source>
        <dbReference type="Google" id="ProtNLM"/>
    </source>
</evidence>
<keyword evidence="2" id="KW-1185">Reference proteome</keyword>
<name>A0A1B1AE87_9PROT</name>